<evidence type="ECO:0000313" key="2">
    <source>
        <dbReference type="Proteomes" id="UP000823615"/>
    </source>
</evidence>
<proteinExistence type="predicted"/>
<protein>
    <submittedName>
        <fullName evidence="1">Dihydroorotase</fullName>
    </submittedName>
</protein>
<gene>
    <name evidence="1" type="ORF">IAA97_01315</name>
</gene>
<organism evidence="1 2">
    <name type="scientific">Candidatus Ornithospirochaeta stercoripullorum</name>
    <dbReference type="NCBI Taxonomy" id="2840899"/>
    <lineage>
        <taxon>Bacteria</taxon>
        <taxon>Pseudomonadati</taxon>
        <taxon>Spirochaetota</taxon>
        <taxon>Spirochaetia</taxon>
        <taxon>Spirochaetales</taxon>
        <taxon>Spirochaetaceae</taxon>
        <taxon>Spirochaetaceae incertae sedis</taxon>
        <taxon>Candidatus Ornithospirochaeta</taxon>
    </lineage>
</organism>
<dbReference type="Gene3D" id="3.20.20.140">
    <property type="entry name" value="Metal-dependent hydrolases"/>
    <property type="match status" value="1"/>
</dbReference>
<sequence length="345" mass="37502">MIDPHVHLRDWQQAGKETILHGMTVAAASGFTHLFDMPNTAPPCTDRDTIISRLADGGEGSEKTGVSYHLYAGLTADCDQIHEMVEVHDELFPLVVGLKMFAGQSTGNMGIIGYEKQLGVFKALAEAGYSGVLAVHCEKEELMNPSLFIPGRWETHSLSRPAKAEVESVNDIVKAAAEAGYKGTLHICHVSAKGTVELVRELRKSVPFRITMGATPHHALLTAEDAKVHERYLKMNPPLRSEEDREAVFQALVDGTIDWAESDHAPHTIADKENGASGIPGLPGMLLLASRLRDAGCSENRLDEIFGKKVQSVFSLSDSGPSVPQDAGTIYEKMAGEYPWNPFSC</sequence>
<name>A0A9D9H3Z2_9SPIO</name>
<dbReference type="Proteomes" id="UP000823615">
    <property type="component" value="Unassembled WGS sequence"/>
</dbReference>
<dbReference type="AlphaFoldDB" id="A0A9D9H3Z2"/>
<dbReference type="GO" id="GO:0004038">
    <property type="term" value="F:allantoinase activity"/>
    <property type="evidence" value="ECO:0007669"/>
    <property type="project" value="TreeGrafter"/>
</dbReference>
<dbReference type="PANTHER" id="PTHR43668">
    <property type="entry name" value="ALLANTOINASE"/>
    <property type="match status" value="1"/>
</dbReference>
<dbReference type="PANTHER" id="PTHR43668:SF2">
    <property type="entry name" value="ALLANTOINASE"/>
    <property type="match status" value="1"/>
</dbReference>
<dbReference type="GO" id="GO:0006145">
    <property type="term" value="P:purine nucleobase catabolic process"/>
    <property type="evidence" value="ECO:0007669"/>
    <property type="project" value="TreeGrafter"/>
</dbReference>
<dbReference type="InterPro" id="IPR032466">
    <property type="entry name" value="Metal_Hydrolase"/>
</dbReference>
<dbReference type="GO" id="GO:0005737">
    <property type="term" value="C:cytoplasm"/>
    <property type="evidence" value="ECO:0007669"/>
    <property type="project" value="TreeGrafter"/>
</dbReference>
<reference evidence="1" key="1">
    <citation type="submission" date="2020-10" db="EMBL/GenBank/DDBJ databases">
        <authorList>
            <person name="Gilroy R."/>
        </authorList>
    </citation>
    <scope>NUCLEOTIDE SEQUENCE</scope>
    <source>
        <strain evidence="1">7293</strain>
    </source>
</reference>
<comment type="caution">
    <text evidence="1">The sequence shown here is derived from an EMBL/GenBank/DDBJ whole genome shotgun (WGS) entry which is preliminary data.</text>
</comment>
<evidence type="ECO:0000313" key="1">
    <source>
        <dbReference type="EMBL" id="MBO8435606.1"/>
    </source>
</evidence>
<dbReference type="SUPFAM" id="SSF51556">
    <property type="entry name" value="Metallo-dependent hydrolases"/>
    <property type="match status" value="1"/>
</dbReference>
<dbReference type="InterPro" id="IPR050138">
    <property type="entry name" value="DHOase/Allantoinase_Hydrolase"/>
</dbReference>
<dbReference type="EMBL" id="JADIMT010000022">
    <property type="protein sequence ID" value="MBO8435606.1"/>
    <property type="molecule type" value="Genomic_DNA"/>
</dbReference>
<reference evidence="1" key="2">
    <citation type="journal article" date="2021" name="PeerJ">
        <title>Extensive microbial diversity within the chicken gut microbiome revealed by metagenomics and culture.</title>
        <authorList>
            <person name="Gilroy R."/>
            <person name="Ravi A."/>
            <person name="Getino M."/>
            <person name="Pursley I."/>
            <person name="Horton D.L."/>
            <person name="Alikhan N.F."/>
            <person name="Baker D."/>
            <person name="Gharbi K."/>
            <person name="Hall N."/>
            <person name="Watson M."/>
            <person name="Adriaenssens E.M."/>
            <person name="Foster-Nyarko E."/>
            <person name="Jarju S."/>
            <person name="Secka A."/>
            <person name="Antonio M."/>
            <person name="Oren A."/>
            <person name="Chaudhuri R.R."/>
            <person name="La Ragione R."/>
            <person name="Hildebrand F."/>
            <person name="Pallen M.J."/>
        </authorList>
    </citation>
    <scope>NUCLEOTIDE SEQUENCE</scope>
    <source>
        <strain evidence="1">7293</strain>
    </source>
</reference>
<accession>A0A9D9H3Z2</accession>